<protein>
    <submittedName>
        <fullName evidence="1">Uncharacterized protein</fullName>
    </submittedName>
</protein>
<dbReference type="EMBL" id="CM047585">
    <property type="protein sequence ID" value="KAI9910325.1"/>
    <property type="molecule type" value="Genomic_DNA"/>
</dbReference>
<evidence type="ECO:0000313" key="1">
    <source>
        <dbReference type="EMBL" id="KAI9910325.1"/>
    </source>
</evidence>
<gene>
    <name evidence="1" type="ORF">PsorP6_009978</name>
</gene>
<evidence type="ECO:0000313" key="2">
    <source>
        <dbReference type="Proteomes" id="UP001163321"/>
    </source>
</evidence>
<name>A0ACC0VWN6_9STRA</name>
<accession>A0ACC0VWN6</accession>
<comment type="caution">
    <text evidence="1">The sequence shown here is derived from an EMBL/GenBank/DDBJ whole genome shotgun (WGS) entry which is preliminary data.</text>
</comment>
<organism evidence="1 2">
    <name type="scientific">Peronosclerospora sorghi</name>
    <dbReference type="NCBI Taxonomy" id="230839"/>
    <lineage>
        <taxon>Eukaryota</taxon>
        <taxon>Sar</taxon>
        <taxon>Stramenopiles</taxon>
        <taxon>Oomycota</taxon>
        <taxon>Peronosporomycetes</taxon>
        <taxon>Peronosporales</taxon>
        <taxon>Peronosporaceae</taxon>
        <taxon>Peronosclerospora</taxon>
    </lineage>
</organism>
<proteinExistence type="predicted"/>
<keyword evidence="2" id="KW-1185">Reference proteome</keyword>
<sequence>MLTKAAGSGTAGRCDLHLYFAGFPWCSTLFRRFYPREMLGVSLVVNNLAVLGLACAPTSACYSKILLISVRGCVGLTQAFSCVYSPLWVHDCAPKSKRDTWMSYLQGTNLSDKSNDTFMRLCYGIYCWRWPFLTQFVLTLPLSILFFFVPREHIGLRLTRRRSIIIADADEDEDANNKLCSTIPYDDEECILMTCKRNGIVSDGYSLDLYVKEENASKWSNLWLLLRHKVYVFIVMGLSGLFFVVAGVQFWTTLYLETNTKDSMNEIHVAYLLVPLLVSSSAVGSLVNSVATLVPIIKCKLCAYAWFLEVPDASLRCLCLPSRLRPLASSVAYASYNLFVYAASNYVPGLIMNFIIDPRPDFTDSSGLESGSHAMLLVHTVLDSVLICCGVFGHCFVSRAVLLSRVETMQHL</sequence>
<reference evidence="1 2" key="1">
    <citation type="journal article" date="2022" name="bioRxiv">
        <title>The genome of the oomycete Peronosclerospora sorghi, a cosmopolitan pathogen of maize and sorghum, is inflated with dispersed pseudogenes.</title>
        <authorList>
            <person name="Fletcher K."/>
            <person name="Martin F."/>
            <person name="Isakeit T."/>
            <person name="Cavanaugh K."/>
            <person name="Magill C."/>
            <person name="Michelmore R."/>
        </authorList>
    </citation>
    <scope>NUCLEOTIDE SEQUENCE [LARGE SCALE GENOMIC DNA]</scope>
    <source>
        <strain evidence="1">P6</strain>
    </source>
</reference>
<dbReference type="Proteomes" id="UP001163321">
    <property type="component" value="Chromosome 6"/>
</dbReference>